<evidence type="ECO:0000313" key="1">
    <source>
        <dbReference type="EMBL" id="NME45506.1"/>
    </source>
</evidence>
<dbReference type="RefSeq" id="WP_168966802.1">
    <property type="nucleotide sequence ID" value="NZ_JABAFR010000047.1"/>
</dbReference>
<gene>
    <name evidence="1" type="ORF">HF861_11605</name>
</gene>
<dbReference type="Proteomes" id="UP000540014">
    <property type="component" value="Unassembled WGS sequence"/>
</dbReference>
<name>A0A7X9RKH5_9FIRM</name>
<dbReference type="AlphaFoldDB" id="A0A7X9RKH5"/>
<accession>A0A7X9RKH5</accession>
<organism evidence="1 2">
    <name type="scientific">Faecalicoccus pleomorphus</name>
    <dbReference type="NCBI Taxonomy" id="1323"/>
    <lineage>
        <taxon>Bacteria</taxon>
        <taxon>Bacillati</taxon>
        <taxon>Bacillota</taxon>
        <taxon>Erysipelotrichia</taxon>
        <taxon>Erysipelotrichales</taxon>
        <taxon>Erysipelotrichaceae</taxon>
        <taxon>Faecalicoccus</taxon>
    </lineage>
</organism>
<evidence type="ECO:0000313" key="2">
    <source>
        <dbReference type="Proteomes" id="UP000540014"/>
    </source>
</evidence>
<dbReference type="EMBL" id="JABAFR010000047">
    <property type="protein sequence ID" value="NME45506.1"/>
    <property type="molecule type" value="Genomic_DNA"/>
</dbReference>
<protein>
    <submittedName>
        <fullName evidence="1">Uncharacterized protein</fullName>
    </submittedName>
</protein>
<comment type="caution">
    <text evidence="1">The sequence shown here is derived from an EMBL/GenBank/DDBJ whole genome shotgun (WGS) entry which is preliminary data.</text>
</comment>
<sequence>MDAIWEATLNGYVKLLYDNDPQGSLLKSIQDFEKKFCQVAQEHSGNPDIASVLSQTGLQDEYNRLYMASINRNNDYSSTSSTDEIQIFDYQKEQRLPTVHEFLNNYRLVYEQIRPNARTATNEAYEKLFDVENRTEDLFEAQMIIEREKLILNTVIADYKELAEDFLKASDPNFEITSSVVKLSALTYATATSLDEITYMGEIARGKADEIVVQNQIKMDIMMQLMTLIYTWEHAKRKVREGGPLIGAFAQSMVTTRERIRSYYHFLNQDMGLNFEKIEQSPFYRILLLDPKGLDELWRIKKVMHPDNIKATKYVLFEEILTEQSLEDILLSPQPLPYYEPLDSIHDAPGLDDEYLAIADGLNKDIPFFRRNKSNEDYRKSRQTLNADFSTDQLLKNMRNLNREFLKGYNKGNLQLSPKNLKLSFDSITNTIKNPGLNVNKESIKEAIDDFTSSTKKEFGRGLLRAFLRK</sequence>
<proteinExistence type="predicted"/>
<reference evidence="1 2" key="1">
    <citation type="submission" date="2020-04" db="EMBL/GenBank/DDBJ databases">
        <authorList>
            <person name="Hitch T.C.A."/>
            <person name="Wylensek D."/>
            <person name="Clavel T."/>
        </authorList>
    </citation>
    <scope>NUCLEOTIDE SEQUENCE [LARGE SCALE GENOMIC DNA]</scope>
    <source>
        <strain evidence="1 2">BSM-383-APC-22F</strain>
    </source>
</reference>